<dbReference type="InterPro" id="IPR035644">
    <property type="entry name" value="MraZ_C"/>
</dbReference>
<dbReference type="SUPFAM" id="SSF89447">
    <property type="entry name" value="AbrB/MazE/MraZ-like"/>
    <property type="match status" value="1"/>
</dbReference>
<proteinExistence type="inferred from homology"/>
<dbReference type="AlphaFoldDB" id="A0A4R7EYM4"/>
<comment type="subunit">
    <text evidence="7">Forms oligomers.</text>
</comment>
<dbReference type="GO" id="GO:0003700">
    <property type="term" value="F:DNA-binding transcription factor activity"/>
    <property type="evidence" value="ECO:0007669"/>
    <property type="project" value="UniProtKB-UniRule"/>
</dbReference>
<dbReference type="PANTHER" id="PTHR34701:SF1">
    <property type="entry name" value="TRANSCRIPTIONAL REGULATOR MRAZ"/>
    <property type="match status" value="1"/>
</dbReference>
<feature type="domain" description="SpoVT-AbrB" evidence="8">
    <location>
        <begin position="102"/>
        <end position="145"/>
    </location>
</feature>
<dbReference type="CDD" id="cd16320">
    <property type="entry name" value="MraZ_N"/>
    <property type="match status" value="1"/>
</dbReference>
<evidence type="ECO:0000256" key="6">
    <source>
        <dbReference type="ARBA" id="ARBA00023163"/>
    </source>
</evidence>
<dbReference type="GO" id="GO:0000976">
    <property type="term" value="F:transcription cis-regulatory region binding"/>
    <property type="evidence" value="ECO:0007669"/>
    <property type="project" value="TreeGrafter"/>
</dbReference>
<evidence type="ECO:0000256" key="5">
    <source>
        <dbReference type="ARBA" id="ARBA00023125"/>
    </source>
</evidence>
<evidence type="ECO:0000256" key="2">
    <source>
        <dbReference type="ARBA" id="ARBA00022490"/>
    </source>
</evidence>
<keyword evidence="5 7" id="KW-0238">DNA-binding</keyword>
<protein>
    <recommendedName>
        <fullName evidence="1 7">Transcriptional regulator MraZ</fullName>
    </recommendedName>
</protein>
<keyword evidence="2 7" id="KW-0963">Cytoplasm</keyword>
<dbReference type="Pfam" id="PF02381">
    <property type="entry name" value="MraZ"/>
    <property type="match status" value="2"/>
</dbReference>
<dbReference type="EMBL" id="SOAG01000017">
    <property type="protein sequence ID" value="TDS56933.1"/>
    <property type="molecule type" value="Genomic_DNA"/>
</dbReference>
<comment type="caution">
    <text evidence="9">The sequence shown here is derived from an EMBL/GenBank/DDBJ whole genome shotgun (WGS) entry which is preliminary data.</text>
</comment>
<comment type="subcellular location">
    <subcellularLocation>
        <location evidence="7">Cytoplasm</location>
        <location evidence="7">Nucleoid</location>
    </subcellularLocation>
</comment>
<dbReference type="InterPro" id="IPR038619">
    <property type="entry name" value="MraZ_sf"/>
</dbReference>
<dbReference type="CDD" id="cd16321">
    <property type="entry name" value="MraZ_C"/>
    <property type="match status" value="1"/>
</dbReference>
<dbReference type="InterPro" id="IPR035642">
    <property type="entry name" value="MraZ_N"/>
</dbReference>
<dbReference type="GO" id="GO:0005737">
    <property type="term" value="C:cytoplasm"/>
    <property type="evidence" value="ECO:0007669"/>
    <property type="project" value="UniProtKB-UniRule"/>
</dbReference>
<dbReference type="Proteomes" id="UP000295215">
    <property type="component" value="Unassembled WGS sequence"/>
</dbReference>
<feature type="domain" description="SpoVT-AbrB" evidence="8">
    <location>
        <begin position="27"/>
        <end position="73"/>
    </location>
</feature>
<sequence>MGKSGKKITTFAKIIFTKHQLTPIIGTYECKIDAKGRVLVPASLKKQMPAISDGFVLKRSVFEPCLELWPMTEWNKMMAKINKLNPFDKKVDAFIRRFMAGVKIVDIDDAGRLLISKDLMGFAQMTKEIVFSSKVNIVEVWDKARYEATLESDDFDFGELAQEVMSNISFDE</sequence>
<organism evidence="9 10">
    <name type="scientific">Myroides indicus</name>
    <dbReference type="NCBI Taxonomy" id="1323422"/>
    <lineage>
        <taxon>Bacteria</taxon>
        <taxon>Pseudomonadati</taxon>
        <taxon>Bacteroidota</taxon>
        <taxon>Flavobacteriia</taxon>
        <taxon>Flavobacteriales</taxon>
        <taxon>Flavobacteriaceae</taxon>
        <taxon>Myroides</taxon>
    </lineage>
</organism>
<dbReference type="InterPro" id="IPR020603">
    <property type="entry name" value="MraZ_dom"/>
</dbReference>
<dbReference type="HAMAP" id="MF_01008">
    <property type="entry name" value="MraZ"/>
    <property type="match status" value="1"/>
</dbReference>
<dbReference type="PANTHER" id="PTHR34701">
    <property type="entry name" value="TRANSCRIPTIONAL REGULATOR MRAZ"/>
    <property type="match status" value="1"/>
</dbReference>
<dbReference type="InterPro" id="IPR007159">
    <property type="entry name" value="SpoVT-AbrB_dom"/>
</dbReference>
<keyword evidence="3" id="KW-0677">Repeat</keyword>
<reference evidence="9 10" key="1">
    <citation type="submission" date="2019-03" db="EMBL/GenBank/DDBJ databases">
        <title>Genomic Encyclopedia of Archaeal and Bacterial Type Strains, Phase II (KMG-II): from individual species to whole genera.</title>
        <authorList>
            <person name="Goeker M."/>
        </authorList>
    </citation>
    <scope>NUCLEOTIDE SEQUENCE [LARGE SCALE GENOMIC DNA]</scope>
    <source>
        <strain evidence="9 10">DSM 28213</strain>
    </source>
</reference>
<dbReference type="OrthoDB" id="9807753at2"/>
<name>A0A4R7EYM4_9FLAO</name>
<dbReference type="Gene3D" id="3.40.1550.20">
    <property type="entry name" value="Transcriptional regulator MraZ domain"/>
    <property type="match status" value="1"/>
</dbReference>
<evidence type="ECO:0000313" key="9">
    <source>
        <dbReference type="EMBL" id="TDS56933.1"/>
    </source>
</evidence>
<gene>
    <name evidence="7" type="primary">mraZ</name>
    <name evidence="9" type="ORF">C8P70_11723</name>
</gene>
<evidence type="ECO:0000256" key="4">
    <source>
        <dbReference type="ARBA" id="ARBA00023015"/>
    </source>
</evidence>
<evidence type="ECO:0000256" key="1">
    <source>
        <dbReference type="ARBA" id="ARBA00013860"/>
    </source>
</evidence>
<keyword evidence="10" id="KW-1185">Reference proteome</keyword>
<dbReference type="InterPro" id="IPR037914">
    <property type="entry name" value="SpoVT-AbrB_sf"/>
</dbReference>
<evidence type="ECO:0000256" key="7">
    <source>
        <dbReference type="HAMAP-Rule" id="MF_01008"/>
    </source>
</evidence>
<accession>A0A4R7EYM4</accession>
<comment type="similarity">
    <text evidence="7">Belongs to the MraZ family.</text>
</comment>
<evidence type="ECO:0000256" key="3">
    <source>
        <dbReference type="ARBA" id="ARBA00022737"/>
    </source>
</evidence>
<evidence type="ECO:0000313" key="10">
    <source>
        <dbReference type="Proteomes" id="UP000295215"/>
    </source>
</evidence>
<evidence type="ECO:0000259" key="8">
    <source>
        <dbReference type="PROSITE" id="PS51740"/>
    </source>
</evidence>
<dbReference type="NCBIfam" id="TIGR00242">
    <property type="entry name" value="division/cell wall cluster transcriptional repressor MraZ"/>
    <property type="match status" value="1"/>
</dbReference>
<dbReference type="PROSITE" id="PS51740">
    <property type="entry name" value="SPOVT_ABRB"/>
    <property type="match status" value="2"/>
</dbReference>
<dbReference type="InterPro" id="IPR003444">
    <property type="entry name" value="MraZ"/>
</dbReference>
<keyword evidence="6 7" id="KW-0804">Transcription</keyword>
<keyword evidence="4 7" id="KW-0805">Transcription regulation</keyword>
<dbReference type="GO" id="GO:2000143">
    <property type="term" value="P:negative regulation of DNA-templated transcription initiation"/>
    <property type="evidence" value="ECO:0007669"/>
    <property type="project" value="TreeGrafter"/>
</dbReference>
<dbReference type="GO" id="GO:0009295">
    <property type="term" value="C:nucleoid"/>
    <property type="evidence" value="ECO:0007669"/>
    <property type="project" value="UniProtKB-SubCell"/>
</dbReference>